<accession>A0ACB8R3R6</accession>
<protein>
    <submittedName>
        <fullName evidence="1">Uncharacterized protein</fullName>
    </submittedName>
</protein>
<evidence type="ECO:0000313" key="1">
    <source>
        <dbReference type="EMBL" id="KAI0038668.1"/>
    </source>
</evidence>
<reference evidence="1" key="1">
    <citation type="submission" date="2021-02" db="EMBL/GenBank/DDBJ databases">
        <authorList>
            <consortium name="DOE Joint Genome Institute"/>
            <person name="Ahrendt S."/>
            <person name="Looney B.P."/>
            <person name="Miyauchi S."/>
            <person name="Morin E."/>
            <person name="Drula E."/>
            <person name="Courty P.E."/>
            <person name="Chicoki N."/>
            <person name="Fauchery L."/>
            <person name="Kohler A."/>
            <person name="Kuo A."/>
            <person name="Labutti K."/>
            <person name="Pangilinan J."/>
            <person name="Lipzen A."/>
            <person name="Riley R."/>
            <person name="Andreopoulos W."/>
            <person name="He G."/>
            <person name="Johnson J."/>
            <person name="Barry K.W."/>
            <person name="Grigoriev I.V."/>
            <person name="Nagy L."/>
            <person name="Hibbett D."/>
            <person name="Henrissat B."/>
            <person name="Matheny P.B."/>
            <person name="Labbe J."/>
            <person name="Martin F."/>
        </authorList>
    </citation>
    <scope>NUCLEOTIDE SEQUENCE</scope>
    <source>
        <strain evidence="1">FP105234-sp</strain>
    </source>
</reference>
<reference evidence="1" key="2">
    <citation type="journal article" date="2022" name="New Phytol.">
        <title>Evolutionary transition to the ectomycorrhizal habit in the genomes of a hyperdiverse lineage of mushroom-forming fungi.</title>
        <authorList>
            <person name="Looney B."/>
            <person name="Miyauchi S."/>
            <person name="Morin E."/>
            <person name="Drula E."/>
            <person name="Courty P.E."/>
            <person name="Kohler A."/>
            <person name="Kuo A."/>
            <person name="LaButti K."/>
            <person name="Pangilinan J."/>
            <person name="Lipzen A."/>
            <person name="Riley R."/>
            <person name="Andreopoulos W."/>
            <person name="He G."/>
            <person name="Johnson J."/>
            <person name="Nolan M."/>
            <person name="Tritt A."/>
            <person name="Barry K.W."/>
            <person name="Grigoriev I.V."/>
            <person name="Nagy L.G."/>
            <person name="Hibbett D."/>
            <person name="Henrissat B."/>
            <person name="Matheny P.B."/>
            <person name="Labbe J."/>
            <person name="Martin F.M."/>
        </authorList>
    </citation>
    <scope>NUCLEOTIDE SEQUENCE</scope>
    <source>
        <strain evidence="1">FP105234-sp</strain>
    </source>
</reference>
<organism evidence="1 2">
    <name type="scientific">Auriscalpium vulgare</name>
    <dbReference type="NCBI Taxonomy" id="40419"/>
    <lineage>
        <taxon>Eukaryota</taxon>
        <taxon>Fungi</taxon>
        <taxon>Dikarya</taxon>
        <taxon>Basidiomycota</taxon>
        <taxon>Agaricomycotina</taxon>
        <taxon>Agaricomycetes</taxon>
        <taxon>Russulales</taxon>
        <taxon>Auriscalpiaceae</taxon>
        <taxon>Auriscalpium</taxon>
    </lineage>
</organism>
<name>A0ACB8R3R6_9AGAM</name>
<sequence length="161" mass="18025">MDNDAHDALLRHIFKHTQGNAWLKPSEENIHAGVCLRIAPGQFRVFPYEKLYLEPFEAAVRVLNPAVAVKVRTAAVHAALGSVGEGATAIYVDKSTRIQILDNILDLPRADKEQCGAFIVRLQHRPARPAECVLVVWSDDLDTIIPYCRDFEALLIKLVWS</sequence>
<evidence type="ECO:0000313" key="2">
    <source>
        <dbReference type="Proteomes" id="UP000814033"/>
    </source>
</evidence>
<dbReference type="EMBL" id="MU276441">
    <property type="protein sequence ID" value="KAI0038668.1"/>
    <property type="molecule type" value="Genomic_DNA"/>
</dbReference>
<proteinExistence type="predicted"/>
<dbReference type="Proteomes" id="UP000814033">
    <property type="component" value="Unassembled WGS sequence"/>
</dbReference>
<comment type="caution">
    <text evidence="1">The sequence shown here is derived from an EMBL/GenBank/DDBJ whole genome shotgun (WGS) entry which is preliminary data.</text>
</comment>
<keyword evidence="2" id="KW-1185">Reference proteome</keyword>
<gene>
    <name evidence="1" type="ORF">FA95DRAFT_1567610</name>
</gene>